<dbReference type="CDD" id="cd07816">
    <property type="entry name" value="Bet_v1-like"/>
    <property type="match status" value="1"/>
</dbReference>
<dbReference type="Proteomes" id="UP001187192">
    <property type="component" value="Unassembled WGS sequence"/>
</dbReference>
<gene>
    <name evidence="3" type="ORF">TIFTF001_041247</name>
    <name evidence="4" type="ORF">TIFTF001_041248</name>
</gene>
<dbReference type="InterPro" id="IPR052006">
    <property type="entry name" value="MLP-like"/>
</dbReference>
<evidence type="ECO:0000259" key="2">
    <source>
        <dbReference type="SMART" id="SM01037"/>
    </source>
</evidence>
<protein>
    <recommendedName>
        <fullName evidence="2">Bet v I/Major latex protein domain-containing protein</fullName>
    </recommendedName>
</protein>
<evidence type="ECO:0000313" key="3">
    <source>
        <dbReference type="EMBL" id="GMN28920.1"/>
    </source>
</evidence>
<evidence type="ECO:0000256" key="1">
    <source>
        <dbReference type="ARBA" id="ARBA00038242"/>
    </source>
</evidence>
<dbReference type="InterPro" id="IPR000916">
    <property type="entry name" value="Bet_v_I/MLP"/>
</dbReference>
<dbReference type="GO" id="GO:0006952">
    <property type="term" value="P:defense response"/>
    <property type="evidence" value="ECO:0007669"/>
    <property type="project" value="InterPro"/>
</dbReference>
<dbReference type="PANTHER" id="PTHR31338">
    <property type="entry name" value="POLYKETIDE CYCLASE/DEHYDRASE AND LIPID TRANSPORT SUPERFAMILY PROTEIN"/>
    <property type="match status" value="1"/>
</dbReference>
<dbReference type="AlphaFoldDB" id="A0AA88CTC5"/>
<dbReference type="SUPFAM" id="SSF55961">
    <property type="entry name" value="Bet v1-like"/>
    <property type="match status" value="1"/>
</dbReference>
<comment type="similarity">
    <text evidence="1">Belongs to the MLP family.</text>
</comment>
<feature type="domain" description="Bet v I/Major latex protein" evidence="2">
    <location>
        <begin position="3"/>
        <end position="149"/>
    </location>
</feature>
<dbReference type="Pfam" id="PF00407">
    <property type="entry name" value="Bet_v_1"/>
    <property type="match status" value="1"/>
</dbReference>
<dbReference type="SMART" id="SM01037">
    <property type="entry name" value="Bet_v_1"/>
    <property type="match status" value="1"/>
</dbReference>
<reference evidence="4" key="1">
    <citation type="submission" date="2023-07" db="EMBL/GenBank/DDBJ databases">
        <title>draft genome sequence of fig (Ficus carica).</title>
        <authorList>
            <person name="Takahashi T."/>
            <person name="Nishimura K."/>
        </authorList>
    </citation>
    <scope>NUCLEOTIDE SEQUENCE</scope>
</reference>
<dbReference type="EMBL" id="BTGU01001762">
    <property type="protein sequence ID" value="GMN28932.1"/>
    <property type="molecule type" value="Genomic_DNA"/>
</dbReference>
<evidence type="ECO:0000313" key="4">
    <source>
        <dbReference type="EMBL" id="GMN28932.1"/>
    </source>
</evidence>
<keyword evidence="5" id="KW-1185">Reference proteome</keyword>
<evidence type="ECO:0000313" key="5">
    <source>
        <dbReference type="Proteomes" id="UP001187192"/>
    </source>
</evidence>
<proteinExistence type="inferred from homology"/>
<dbReference type="Gene3D" id="3.30.530.20">
    <property type="match status" value="1"/>
</dbReference>
<accession>A0AA88CTC5</accession>
<dbReference type="EMBL" id="BTGU01001761">
    <property type="protein sequence ID" value="GMN28920.1"/>
    <property type="molecule type" value="Genomic_DNA"/>
</dbReference>
<organism evidence="4 5">
    <name type="scientific">Ficus carica</name>
    <name type="common">Common fig</name>
    <dbReference type="NCBI Taxonomy" id="3494"/>
    <lineage>
        <taxon>Eukaryota</taxon>
        <taxon>Viridiplantae</taxon>
        <taxon>Streptophyta</taxon>
        <taxon>Embryophyta</taxon>
        <taxon>Tracheophyta</taxon>
        <taxon>Spermatophyta</taxon>
        <taxon>Magnoliopsida</taxon>
        <taxon>eudicotyledons</taxon>
        <taxon>Gunneridae</taxon>
        <taxon>Pentapetalae</taxon>
        <taxon>rosids</taxon>
        <taxon>fabids</taxon>
        <taxon>Rosales</taxon>
        <taxon>Moraceae</taxon>
        <taxon>Ficeae</taxon>
        <taxon>Ficus</taxon>
    </lineage>
</organism>
<dbReference type="InterPro" id="IPR023393">
    <property type="entry name" value="START-like_dom_sf"/>
</dbReference>
<comment type="caution">
    <text evidence="4">The sequence shown here is derived from an EMBL/GenBank/DDBJ whole genome shotgun (WGS) entry which is preliminary data.</text>
</comment>
<sequence length="162" mass="18762">MANLKGRVETEVELKASPEQFYNMWRRTAHHLPNAAGHHIKAVEVHEGDWDTHGAVKFWNYTLDGKEETFKERLEFDDATKTIKLVGLEGDVFKYYKTFTPIYELAPKGQGSVAKATIEYEKLSEDVPAPDRYLGQRRFSMLEWSLDLERSKPALLIKVLYK</sequence>
<name>A0AA88CTC5_FICCA</name>
<dbReference type="PANTHER" id="PTHR31338:SF20">
    <property type="entry name" value="BET V I_MAJOR LATEX PROTEIN DOMAIN-CONTAINING PROTEIN"/>
    <property type="match status" value="1"/>
</dbReference>